<comment type="caution">
    <text evidence="5">The sequence shown here is derived from an EMBL/GenBank/DDBJ whole genome shotgun (WGS) entry which is preliminary data.</text>
</comment>
<reference evidence="5 6" key="1">
    <citation type="submission" date="2016-02" db="EMBL/GenBank/DDBJ databases">
        <title>Genome sequence of Moorella mulderi DSM 14980.</title>
        <authorList>
            <person name="Poehlein A."/>
            <person name="Daniel R."/>
        </authorList>
    </citation>
    <scope>NUCLEOTIDE SEQUENCE [LARGE SCALE GENOMIC DNA]</scope>
    <source>
        <strain evidence="5 6">DSM 14980</strain>
    </source>
</reference>
<name>A0A151B0D9_9FIRM</name>
<dbReference type="InterPro" id="IPR012914">
    <property type="entry name" value="PucR_dom"/>
</dbReference>
<organism evidence="5 6">
    <name type="scientific">Moorella mulderi DSM 14980</name>
    <dbReference type="NCBI Taxonomy" id="1122241"/>
    <lineage>
        <taxon>Bacteria</taxon>
        <taxon>Bacillati</taxon>
        <taxon>Bacillota</taxon>
        <taxon>Clostridia</taxon>
        <taxon>Neomoorellales</taxon>
        <taxon>Neomoorellaceae</taxon>
        <taxon>Neomoorella</taxon>
    </lineage>
</organism>
<dbReference type="Pfam" id="PF17853">
    <property type="entry name" value="GGDEF_2"/>
    <property type="match status" value="1"/>
</dbReference>
<comment type="similarity">
    <text evidence="1">Belongs to the CdaR family.</text>
</comment>
<feature type="domain" description="CdaR GGDEF-like" evidence="4">
    <location>
        <begin position="301"/>
        <end position="437"/>
    </location>
</feature>
<dbReference type="InterPro" id="IPR051448">
    <property type="entry name" value="CdaR-like_regulators"/>
</dbReference>
<dbReference type="InterPro" id="IPR041522">
    <property type="entry name" value="CdaR_GGDEF"/>
</dbReference>
<sequence length="553" mass="62134">MLMMGITVREALRLPQMEGAVLVGGEQGLDRIINSVNIMEVPDIGSYIKPAELLLTTAYPIKDDIKALENLIPQLNKCGLAALAIKPERYIREIPEIMIKQANQYKFPLIKLPNSASFNEIINPILTEILNRQAAVLQRNEQLSKALTGIMLHGGGLAEIARTLAGLLGLPVSIHDPSFRKIASWLAPRDFGTEKNRALAELVNDSKQLAEACKDGREQLVFNYAGGLYAICRPVTVAEEIYAYLFIWEPQKPISERDITGIEQAVTVIALEISKQRAVFDVESRFKSSFIEYLVDGKIASKEDAIILAERFGWDIANGFTVMLFECDDLQSLYDQEPVFARKKRLKIMEIVNTAVVSLSPGSAVVERGRRLMVLHRPLPGKDTKQLRRNSETLARSCCEELAKRLDTRILVGISRFIADPMKIAEGINQSQQALEIGRRAYERGQVFHFDDLGVYRILLTSDAVEMRCFFDDILGQLVSYDEENKAGLIATLETLFANDMNLQKTADALFIHYNTLRYRINRIQQITGLDLKSPDDRLSLQLALKILHMKGN</sequence>
<evidence type="ECO:0000313" key="6">
    <source>
        <dbReference type="Proteomes" id="UP000075670"/>
    </source>
</evidence>
<evidence type="ECO:0000256" key="1">
    <source>
        <dbReference type="ARBA" id="ARBA00006754"/>
    </source>
</evidence>
<keyword evidence="6" id="KW-1185">Reference proteome</keyword>
<dbReference type="PATRIC" id="fig|1122241.3.peg.96"/>
<evidence type="ECO:0000313" key="5">
    <source>
        <dbReference type="EMBL" id="KYH33385.1"/>
    </source>
</evidence>
<proteinExistence type="inferred from homology"/>
<feature type="domain" description="Purine catabolism PurC-like" evidence="2">
    <location>
        <begin position="11"/>
        <end position="129"/>
    </location>
</feature>
<evidence type="ECO:0000259" key="3">
    <source>
        <dbReference type="Pfam" id="PF13556"/>
    </source>
</evidence>
<dbReference type="Proteomes" id="UP000075670">
    <property type="component" value="Unassembled WGS sequence"/>
</dbReference>
<dbReference type="PANTHER" id="PTHR33744">
    <property type="entry name" value="CARBOHYDRATE DIACID REGULATOR"/>
    <property type="match status" value="1"/>
</dbReference>
<protein>
    <submittedName>
        <fullName evidence="5">Purine catabolism regulatory protein</fullName>
    </submittedName>
</protein>
<dbReference type="AlphaFoldDB" id="A0A151B0D9"/>
<evidence type="ECO:0000259" key="4">
    <source>
        <dbReference type="Pfam" id="PF17853"/>
    </source>
</evidence>
<dbReference type="InterPro" id="IPR042070">
    <property type="entry name" value="PucR_C-HTH_sf"/>
</dbReference>
<dbReference type="InterPro" id="IPR025736">
    <property type="entry name" value="PucR_C-HTH_dom"/>
</dbReference>
<dbReference type="PANTHER" id="PTHR33744:SF1">
    <property type="entry name" value="DNA-BINDING TRANSCRIPTIONAL ACTIVATOR ADER"/>
    <property type="match status" value="1"/>
</dbReference>
<feature type="domain" description="PucR C-terminal helix-turn-helix" evidence="3">
    <location>
        <begin position="489"/>
        <end position="547"/>
    </location>
</feature>
<dbReference type="OrthoDB" id="143422at2"/>
<dbReference type="Pfam" id="PF13556">
    <property type="entry name" value="HTH_30"/>
    <property type="match status" value="1"/>
</dbReference>
<dbReference type="EMBL" id="LTBC01000001">
    <property type="protein sequence ID" value="KYH33385.1"/>
    <property type="molecule type" value="Genomic_DNA"/>
</dbReference>
<dbReference type="Gene3D" id="1.10.10.2840">
    <property type="entry name" value="PucR C-terminal helix-turn-helix domain"/>
    <property type="match status" value="1"/>
</dbReference>
<evidence type="ECO:0000259" key="2">
    <source>
        <dbReference type="Pfam" id="PF07905"/>
    </source>
</evidence>
<gene>
    <name evidence="5" type="primary">pucR_2</name>
    <name evidence="5" type="ORF">MOMUL_00860</name>
</gene>
<accession>A0A151B0D9</accession>
<dbReference type="Pfam" id="PF07905">
    <property type="entry name" value="PucR"/>
    <property type="match status" value="1"/>
</dbReference>